<sequence>MGEAVRAGPTGSRIMVQTSIARLKIVLDDVEPAVTRRIEVPFDLRLDRLHAVLQEAVGWTNSHLWEFRVRDIGFGIPNPEWGFGDGPIDARKTTLLAVIEDTGAKSFKYLYDFGDGWEHSIRIERIEPALADVIYPRLLAASGRCPPEDVGGPWGYQEFLEALADPKNERHEEMVEWWGDSFDPGDIDIDAIGAELLRLGKSWTRKPRTKSSRASQ</sequence>
<dbReference type="AlphaFoldDB" id="A0A7W6H463"/>
<dbReference type="Proteomes" id="UP000542776">
    <property type="component" value="Unassembled WGS sequence"/>
</dbReference>
<comment type="caution">
    <text evidence="2">The sequence shown here is derived from an EMBL/GenBank/DDBJ whole genome shotgun (WGS) entry which is preliminary data.</text>
</comment>
<evidence type="ECO:0000313" key="2">
    <source>
        <dbReference type="EMBL" id="MBB3996664.1"/>
    </source>
</evidence>
<evidence type="ECO:0000313" key="3">
    <source>
        <dbReference type="Proteomes" id="UP000542776"/>
    </source>
</evidence>
<organism evidence="2 3">
    <name type="scientific">Aureimonas pseudogalii</name>
    <dbReference type="NCBI Taxonomy" id="1744844"/>
    <lineage>
        <taxon>Bacteria</taxon>
        <taxon>Pseudomonadati</taxon>
        <taxon>Pseudomonadota</taxon>
        <taxon>Alphaproteobacteria</taxon>
        <taxon>Hyphomicrobiales</taxon>
        <taxon>Aurantimonadaceae</taxon>
        <taxon>Aureimonas</taxon>
    </lineage>
</organism>
<dbReference type="Gene3D" id="3.10.290.30">
    <property type="entry name" value="MM3350-like"/>
    <property type="match status" value="1"/>
</dbReference>
<name>A0A7W6H463_9HYPH</name>
<accession>A0A7W6H463</accession>
<dbReference type="PANTHER" id="PTHR41878:SF1">
    <property type="entry name" value="TNPR PROTEIN"/>
    <property type="match status" value="1"/>
</dbReference>
<evidence type="ECO:0000259" key="1">
    <source>
        <dbReference type="Pfam" id="PF07929"/>
    </source>
</evidence>
<proteinExistence type="predicted"/>
<dbReference type="InterPro" id="IPR012912">
    <property type="entry name" value="Plasmid_pRiA4b_Orf3-like"/>
</dbReference>
<dbReference type="Pfam" id="PF07929">
    <property type="entry name" value="PRiA4_ORF3"/>
    <property type="match status" value="1"/>
</dbReference>
<feature type="domain" description="Plasmid pRiA4b Orf3-like" evidence="1">
    <location>
        <begin position="20"/>
        <end position="190"/>
    </location>
</feature>
<dbReference type="InterPro" id="IPR024047">
    <property type="entry name" value="MM3350-like_sf"/>
</dbReference>
<protein>
    <recommendedName>
        <fullName evidence="1">Plasmid pRiA4b Orf3-like domain-containing protein</fullName>
    </recommendedName>
</protein>
<keyword evidence="3" id="KW-1185">Reference proteome</keyword>
<dbReference type="PANTHER" id="PTHR41878">
    <property type="entry name" value="LEXA REPRESSOR-RELATED"/>
    <property type="match status" value="1"/>
</dbReference>
<reference evidence="2 3" key="1">
    <citation type="submission" date="2020-08" db="EMBL/GenBank/DDBJ databases">
        <title>Genomic Encyclopedia of Type Strains, Phase IV (KMG-IV): sequencing the most valuable type-strain genomes for metagenomic binning, comparative biology and taxonomic classification.</title>
        <authorList>
            <person name="Goeker M."/>
        </authorList>
    </citation>
    <scope>NUCLEOTIDE SEQUENCE [LARGE SCALE GENOMIC DNA]</scope>
    <source>
        <strain evidence="2 3">DSM 102238</strain>
    </source>
</reference>
<dbReference type="SUPFAM" id="SSF159941">
    <property type="entry name" value="MM3350-like"/>
    <property type="match status" value="1"/>
</dbReference>
<dbReference type="EMBL" id="JACIEK010000001">
    <property type="protein sequence ID" value="MBB3996664.1"/>
    <property type="molecule type" value="Genomic_DNA"/>
</dbReference>
<gene>
    <name evidence="2" type="ORF">GGR04_000485</name>
</gene>